<evidence type="ECO:0000313" key="1">
    <source>
        <dbReference type="EMBL" id="KAK7829332.1"/>
    </source>
</evidence>
<proteinExistence type="predicted"/>
<dbReference type="AlphaFoldDB" id="A0AAW0JRY4"/>
<accession>A0AAW0JRY4</accession>
<reference evidence="1 2" key="1">
    <citation type="journal article" date="2018" name="Sci. Data">
        <title>The draft genome sequence of cork oak.</title>
        <authorList>
            <person name="Ramos A.M."/>
            <person name="Usie A."/>
            <person name="Barbosa P."/>
            <person name="Barros P.M."/>
            <person name="Capote T."/>
            <person name="Chaves I."/>
            <person name="Simoes F."/>
            <person name="Abreu I."/>
            <person name="Carrasquinho I."/>
            <person name="Faro C."/>
            <person name="Guimaraes J.B."/>
            <person name="Mendonca D."/>
            <person name="Nobrega F."/>
            <person name="Rodrigues L."/>
            <person name="Saibo N.J.M."/>
            <person name="Varela M.C."/>
            <person name="Egas C."/>
            <person name="Matos J."/>
            <person name="Miguel C.M."/>
            <person name="Oliveira M.M."/>
            <person name="Ricardo C.P."/>
            <person name="Goncalves S."/>
        </authorList>
    </citation>
    <scope>NUCLEOTIDE SEQUENCE [LARGE SCALE GENOMIC DNA]</scope>
    <source>
        <strain evidence="2">cv. HL8</strain>
    </source>
</reference>
<dbReference type="PANTHER" id="PTHR33710:SF71">
    <property type="entry name" value="ENDONUCLEASE_EXONUCLEASE_PHOSPHATASE DOMAIN-CONTAINING PROTEIN"/>
    <property type="match status" value="1"/>
</dbReference>
<keyword evidence="2" id="KW-1185">Reference proteome</keyword>
<dbReference type="SUPFAM" id="SSF56219">
    <property type="entry name" value="DNase I-like"/>
    <property type="match status" value="1"/>
</dbReference>
<comment type="caution">
    <text evidence="1">The sequence shown here is derived from an EMBL/GenBank/DDBJ whole genome shotgun (WGS) entry which is preliminary data.</text>
</comment>
<dbReference type="PANTHER" id="PTHR33710">
    <property type="entry name" value="BNAC02G09200D PROTEIN"/>
    <property type="match status" value="1"/>
</dbReference>
<dbReference type="Gene3D" id="3.60.10.10">
    <property type="entry name" value="Endonuclease/exonuclease/phosphatase"/>
    <property type="match status" value="1"/>
</dbReference>
<dbReference type="Proteomes" id="UP000237347">
    <property type="component" value="Unassembled WGS sequence"/>
</dbReference>
<gene>
    <name evidence="1" type="ORF">CFP56_029493</name>
</gene>
<evidence type="ECO:0008006" key="3">
    <source>
        <dbReference type="Google" id="ProtNLM"/>
    </source>
</evidence>
<protein>
    <recommendedName>
        <fullName evidence="3">Endonuclease/exonuclease/phosphatase domain-containing protein</fullName>
    </recommendedName>
</protein>
<dbReference type="EMBL" id="PKMF04000485">
    <property type="protein sequence ID" value="KAK7829332.1"/>
    <property type="molecule type" value="Genomic_DNA"/>
</dbReference>
<name>A0AAW0JRY4_QUESU</name>
<evidence type="ECO:0000313" key="2">
    <source>
        <dbReference type="Proteomes" id="UP000237347"/>
    </source>
</evidence>
<dbReference type="InterPro" id="IPR036691">
    <property type="entry name" value="Endo/exonu/phosph_ase_sf"/>
</dbReference>
<organism evidence="1 2">
    <name type="scientific">Quercus suber</name>
    <name type="common">Cork oak</name>
    <dbReference type="NCBI Taxonomy" id="58331"/>
    <lineage>
        <taxon>Eukaryota</taxon>
        <taxon>Viridiplantae</taxon>
        <taxon>Streptophyta</taxon>
        <taxon>Embryophyta</taxon>
        <taxon>Tracheophyta</taxon>
        <taxon>Spermatophyta</taxon>
        <taxon>Magnoliopsida</taxon>
        <taxon>eudicotyledons</taxon>
        <taxon>Gunneridae</taxon>
        <taxon>Pentapetalae</taxon>
        <taxon>rosids</taxon>
        <taxon>fabids</taxon>
        <taxon>Fagales</taxon>
        <taxon>Fagaceae</taxon>
        <taxon>Quercus</taxon>
    </lineage>
</organism>
<sequence length="209" mass="24624">MGFSGGLILAWLPRQELQVVYDSQNLIHINLPDNRGFPLSITFVYGHPDHAKRGEVWQQLRQIKQYALPSWLCIGDFNQILSKEEKLSFKNENIIGAEDLQRVLMDLQLCDLSASGLRFTWMNKREDEDFVIERLDRAFGNVEWVNKYPFYSLRNLPIVKSNHGPIILDLEFQTPFRKRPFRFELLWLTYAGCKEMVHLAWELHSIDRT</sequence>